<dbReference type="EMBL" id="SRQM01000173">
    <property type="protein sequence ID" value="KAG6116540.1"/>
    <property type="molecule type" value="Genomic_DNA"/>
</dbReference>
<dbReference type="InterPro" id="IPR029062">
    <property type="entry name" value="Class_I_gatase-like"/>
</dbReference>
<feature type="chain" id="PRO_5040434847" description="DJ-1/PfpI domain-containing protein" evidence="1">
    <location>
        <begin position="18"/>
        <end position="271"/>
    </location>
</feature>
<proteinExistence type="predicted"/>
<feature type="domain" description="DJ-1/PfpI" evidence="2">
    <location>
        <begin position="55"/>
        <end position="228"/>
    </location>
</feature>
<dbReference type="SUPFAM" id="SSF52317">
    <property type="entry name" value="Class I glutamine amidotransferase-like"/>
    <property type="match status" value="1"/>
</dbReference>
<keyword evidence="4" id="KW-1185">Reference proteome</keyword>
<accession>A0A9P7Q2D4</accession>
<name>A0A9P7Q2D4_9HYPO</name>
<feature type="signal peptide" evidence="1">
    <location>
        <begin position="1"/>
        <end position="17"/>
    </location>
</feature>
<evidence type="ECO:0000259" key="2">
    <source>
        <dbReference type="Pfam" id="PF01965"/>
    </source>
</evidence>
<dbReference type="InterPro" id="IPR052158">
    <property type="entry name" value="INH-QAR"/>
</dbReference>
<dbReference type="Proteomes" id="UP000732380">
    <property type="component" value="Unassembled WGS sequence"/>
</dbReference>
<dbReference type="Gene3D" id="3.40.50.880">
    <property type="match status" value="1"/>
</dbReference>
<evidence type="ECO:0000313" key="4">
    <source>
        <dbReference type="Proteomes" id="UP000732380"/>
    </source>
</evidence>
<dbReference type="CDD" id="cd03139">
    <property type="entry name" value="GATase1_PfpI_2"/>
    <property type="match status" value="1"/>
</dbReference>
<dbReference type="AlphaFoldDB" id="A0A9P7Q2D4"/>
<comment type="caution">
    <text evidence="3">The sequence shown here is derived from an EMBL/GenBank/DDBJ whole genome shotgun (WGS) entry which is preliminary data.</text>
</comment>
<keyword evidence="1" id="KW-0732">Signal</keyword>
<evidence type="ECO:0000256" key="1">
    <source>
        <dbReference type="SAM" id="SignalP"/>
    </source>
</evidence>
<reference evidence="3 4" key="1">
    <citation type="journal article" date="2020" name="bioRxiv">
        <title>Whole genome comparisons of ergot fungi reveals the divergence and evolution of species within the genus Claviceps are the result of varying mechanisms driving genome evolution and host range expansion.</title>
        <authorList>
            <person name="Wyka S.A."/>
            <person name="Mondo S.J."/>
            <person name="Liu M."/>
            <person name="Dettman J."/>
            <person name="Nalam V."/>
            <person name="Broders K.D."/>
        </authorList>
    </citation>
    <scope>NUCLEOTIDE SEQUENCE [LARGE SCALE GENOMIC DNA]</scope>
    <source>
        <strain evidence="3 4">LM576</strain>
    </source>
</reference>
<evidence type="ECO:0000313" key="3">
    <source>
        <dbReference type="EMBL" id="KAG6116540.1"/>
    </source>
</evidence>
<dbReference type="InterPro" id="IPR002818">
    <property type="entry name" value="DJ-1/PfpI"/>
</dbReference>
<protein>
    <recommendedName>
        <fullName evidence="2">DJ-1/PfpI domain-containing protein</fullName>
    </recommendedName>
</protein>
<dbReference type="PANTHER" id="PTHR43130:SF15">
    <property type="entry name" value="THIJ_PFPI FAMILY PROTEIN (AFU_ORTHOLOGUE AFUA_5G14240)"/>
    <property type="match status" value="1"/>
</dbReference>
<sequence length="271" mass="29851">MKLHVVSWLIHVSIASAAVFDRGGPAKELQHRQNTTATEMPFQNATYPKNWAVAMYNSFDAIDVFGPIDVLFYLSMSKKLNLSFVAESMNPLWMRPTSQAFNKPGSRFAASINPTHTFDKPPQDIDVLLIPGGPGMRHANISRSAIDFIRKTYPRVKYLLTVCTGAGLAASAGVLDGKRATTNKASWKDIVAMGPKVKWVSPAKWTIDGNIWTSSGVTSGLDLIFEFVDVMYSKELSLQIQASIEYQRAKDACDDPWAAVHKVPPTGDCRA</sequence>
<gene>
    <name evidence="3" type="ORF">E4U13_001783</name>
</gene>
<dbReference type="Pfam" id="PF01965">
    <property type="entry name" value="DJ-1_PfpI"/>
    <property type="match status" value="1"/>
</dbReference>
<organism evidence="3 4">
    <name type="scientific">Claviceps humidiphila</name>
    <dbReference type="NCBI Taxonomy" id="1294629"/>
    <lineage>
        <taxon>Eukaryota</taxon>
        <taxon>Fungi</taxon>
        <taxon>Dikarya</taxon>
        <taxon>Ascomycota</taxon>
        <taxon>Pezizomycotina</taxon>
        <taxon>Sordariomycetes</taxon>
        <taxon>Hypocreomycetidae</taxon>
        <taxon>Hypocreales</taxon>
        <taxon>Clavicipitaceae</taxon>
        <taxon>Claviceps</taxon>
    </lineage>
</organism>
<dbReference type="PANTHER" id="PTHR43130">
    <property type="entry name" value="ARAC-FAMILY TRANSCRIPTIONAL REGULATOR"/>
    <property type="match status" value="1"/>
</dbReference>